<protein>
    <submittedName>
        <fullName evidence="4">TetR/AcrR family transcriptional regulator</fullName>
    </submittedName>
</protein>
<dbReference type="AlphaFoldDB" id="A0A934NTL0"/>
<evidence type="ECO:0000313" key="4">
    <source>
        <dbReference type="EMBL" id="MBJ8340987.1"/>
    </source>
</evidence>
<evidence type="ECO:0000256" key="2">
    <source>
        <dbReference type="PROSITE-ProRule" id="PRU00335"/>
    </source>
</evidence>
<evidence type="ECO:0000313" key="5">
    <source>
        <dbReference type="Proteomes" id="UP000655868"/>
    </source>
</evidence>
<reference evidence="4" key="1">
    <citation type="submission" date="2020-12" db="EMBL/GenBank/DDBJ databases">
        <title>Antrihabitans popcorni sp. nov. and Antrihabitans auranticaus sp. nov., isolated from a larva cave.</title>
        <authorList>
            <person name="Lee S.D."/>
            <person name="Kim I.S."/>
        </authorList>
    </citation>
    <scope>NUCLEOTIDE SEQUENCE</scope>
    <source>
        <strain evidence="4">YC3-6</strain>
    </source>
</reference>
<sequence>MVNRPTTDERSGLVASALTIAERKGIDAVSVASVADELGIPIETMRACFADDEALLGALAESMVLRLSSSMHAALTAAAESVDVRGERGLRILVHSGLSAMWQIIEATPAEQLLAYEFGFHSMSRGGGGSVGAVASVPFAAEQYRVMDAEATTFLTECARRTGTTWLEPVPAIARFGVALLDGLVRRWLVDHRSEAMIAQLDDLAGIIASKAIE</sequence>
<accession>A0A934NTL0</accession>
<name>A0A934NTL0_9NOCA</name>
<dbReference type="PROSITE" id="PS50977">
    <property type="entry name" value="HTH_TETR_2"/>
    <property type="match status" value="1"/>
</dbReference>
<dbReference type="GO" id="GO:0003677">
    <property type="term" value="F:DNA binding"/>
    <property type="evidence" value="ECO:0007669"/>
    <property type="project" value="UniProtKB-UniRule"/>
</dbReference>
<organism evidence="4 5">
    <name type="scientific">Antrihabitans stalagmiti</name>
    <dbReference type="NCBI Taxonomy" id="2799499"/>
    <lineage>
        <taxon>Bacteria</taxon>
        <taxon>Bacillati</taxon>
        <taxon>Actinomycetota</taxon>
        <taxon>Actinomycetes</taxon>
        <taxon>Mycobacteriales</taxon>
        <taxon>Nocardiaceae</taxon>
        <taxon>Antrihabitans</taxon>
    </lineage>
</organism>
<keyword evidence="1 2" id="KW-0238">DNA-binding</keyword>
<dbReference type="Gene3D" id="1.10.357.10">
    <property type="entry name" value="Tetracycline Repressor, domain 2"/>
    <property type="match status" value="1"/>
</dbReference>
<proteinExistence type="predicted"/>
<dbReference type="SUPFAM" id="SSF46689">
    <property type="entry name" value="Homeodomain-like"/>
    <property type="match status" value="1"/>
</dbReference>
<gene>
    <name evidence="4" type="ORF">JGU71_19045</name>
</gene>
<evidence type="ECO:0000259" key="3">
    <source>
        <dbReference type="PROSITE" id="PS50977"/>
    </source>
</evidence>
<dbReference type="RefSeq" id="WP_199705868.1">
    <property type="nucleotide sequence ID" value="NZ_JAEMNV010000006.1"/>
</dbReference>
<feature type="domain" description="HTH tetR-type" evidence="3">
    <location>
        <begin position="7"/>
        <end position="67"/>
    </location>
</feature>
<dbReference type="InterPro" id="IPR001647">
    <property type="entry name" value="HTH_TetR"/>
</dbReference>
<feature type="DNA-binding region" description="H-T-H motif" evidence="2">
    <location>
        <begin position="30"/>
        <end position="49"/>
    </location>
</feature>
<dbReference type="EMBL" id="JAEMNV010000006">
    <property type="protein sequence ID" value="MBJ8340987.1"/>
    <property type="molecule type" value="Genomic_DNA"/>
</dbReference>
<dbReference type="Proteomes" id="UP000655868">
    <property type="component" value="Unassembled WGS sequence"/>
</dbReference>
<comment type="caution">
    <text evidence="4">The sequence shown here is derived from an EMBL/GenBank/DDBJ whole genome shotgun (WGS) entry which is preliminary data.</text>
</comment>
<evidence type="ECO:0000256" key="1">
    <source>
        <dbReference type="ARBA" id="ARBA00023125"/>
    </source>
</evidence>
<dbReference type="InterPro" id="IPR009057">
    <property type="entry name" value="Homeodomain-like_sf"/>
</dbReference>
<keyword evidence="5" id="KW-1185">Reference proteome</keyword>